<sequence length="76" mass="8803">MTRWTPDEPINQHICQRVRERRLDLGISLKTLAGVLDVSWQQMQKYDRGKSIISATKLHTLAHELGVPVAWFYEGL</sequence>
<dbReference type="EMBL" id="JBHRSL010000004">
    <property type="protein sequence ID" value="MFC3051800.1"/>
    <property type="molecule type" value="Genomic_DNA"/>
</dbReference>
<feature type="domain" description="HTH cro/C1-type" evidence="1">
    <location>
        <begin position="18"/>
        <end position="72"/>
    </location>
</feature>
<accession>A0ABV7D4D3</accession>
<dbReference type="CDD" id="cd00093">
    <property type="entry name" value="HTH_XRE"/>
    <property type="match status" value="1"/>
</dbReference>
<gene>
    <name evidence="2" type="ORF">ACFOKA_07785</name>
</gene>
<organism evidence="2 3">
    <name type="scientific">Kordiimonas pumila</name>
    <dbReference type="NCBI Taxonomy" id="2161677"/>
    <lineage>
        <taxon>Bacteria</taxon>
        <taxon>Pseudomonadati</taxon>
        <taxon>Pseudomonadota</taxon>
        <taxon>Alphaproteobacteria</taxon>
        <taxon>Kordiimonadales</taxon>
        <taxon>Kordiimonadaceae</taxon>
        <taxon>Kordiimonas</taxon>
    </lineage>
</organism>
<reference evidence="3" key="1">
    <citation type="journal article" date="2019" name="Int. J. Syst. Evol. Microbiol.">
        <title>The Global Catalogue of Microorganisms (GCM) 10K type strain sequencing project: providing services to taxonomists for standard genome sequencing and annotation.</title>
        <authorList>
            <consortium name="The Broad Institute Genomics Platform"/>
            <consortium name="The Broad Institute Genome Sequencing Center for Infectious Disease"/>
            <person name="Wu L."/>
            <person name="Ma J."/>
        </authorList>
    </citation>
    <scope>NUCLEOTIDE SEQUENCE [LARGE SCALE GENOMIC DNA]</scope>
    <source>
        <strain evidence="3">KCTC 62164</strain>
    </source>
</reference>
<evidence type="ECO:0000313" key="2">
    <source>
        <dbReference type="EMBL" id="MFC3051800.1"/>
    </source>
</evidence>
<dbReference type="SUPFAM" id="SSF47413">
    <property type="entry name" value="lambda repressor-like DNA-binding domains"/>
    <property type="match status" value="1"/>
</dbReference>
<dbReference type="Proteomes" id="UP001595444">
    <property type="component" value="Unassembled WGS sequence"/>
</dbReference>
<protein>
    <submittedName>
        <fullName evidence="2">Helix-turn-helix domain-containing protein</fullName>
    </submittedName>
</protein>
<dbReference type="InterPro" id="IPR001387">
    <property type="entry name" value="Cro/C1-type_HTH"/>
</dbReference>
<evidence type="ECO:0000259" key="1">
    <source>
        <dbReference type="PROSITE" id="PS50943"/>
    </source>
</evidence>
<dbReference type="Gene3D" id="1.10.260.40">
    <property type="entry name" value="lambda repressor-like DNA-binding domains"/>
    <property type="match status" value="1"/>
</dbReference>
<comment type="caution">
    <text evidence="2">The sequence shown here is derived from an EMBL/GenBank/DDBJ whole genome shotgun (WGS) entry which is preliminary data.</text>
</comment>
<dbReference type="RefSeq" id="WP_194215266.1">
    <property type="nucleotide sequence ID" value="NZ_CP061205.1"/>
</dbReference>
<keyword evidence="3" id="KW-1185">Reference proteome</keyword>
<dbReference type="PROSITE" id="PS50943">
    <property type="entry name" value="HTH_CROC1"/>
    <property type="match status" value="1"/>
</dbReference>
<dbReference type="Pfam" id="PF01381">
    <property type="entry name" value="HTH_3"/>
    <property type="match status" value="1"/>
</dbReference>
<dbReference type="InterPro" id="IPR010982">
    <property type="entry name" value="Lambda_DNA-bd_dom_sf"/>
</dbReference>
<proteinExistence type="predicted"/>
<name>A0ABV7D4D3_9PROT</name>
<evidence type="ECO:0000313" key="3">
    <source>
        <dbReference type="Proteomes" id="UP001595444"/>
    </source>
</evidence>
<dbReference type="SMART" id="SM00530">
    <property type="entry name" value="HTH_XRE"/>
    <property type="match status" value="1"/>
</dbReference>